<dbReference type="AlphaFoldDB" id="A0ABD1ZIQ2"/>
<sequence>MAGDSGEGGGGEQQNSRTGWGIYDRLKKVPRFSKDVTLRGRKVDVPETASESATRRMVEDLFKQEADAAEPLGDFVQIERNEITHRRPKRQEEAEITVCECVIEQENPESPCGDQCLNMMTCTECTPGFCPSKDLCRNQRFQRCQYAQTKLVKTETRGWGLAAAQDLKAGDFVIEYCGEVIPVKEAFQRAKAYETAGRSCWYLINLNGGEYIDSIQSGNLARFINHSCDPNCETVKWSVLGEERIGIFATKDIVAGTELTYDYKPTWYGGARMRCSCGATSCTGFFGTKSKAFQIYMREGAPFGKDAYTWEDEDERLDVEEAELIDDTEDDAPLSAFIDPTFIGKRNRTGHITNAKNAGTVTKVTAEKSPVSGGTGTSPKKEMTASVEAQPAPVAGPSNNPSETSAPVSRRVSILKKDKLKAQHVLGRFKESSKKKAIKAYVAPNSTKPEAQADKEPKKDQESRHSKKKVRFDDDEPPGEKKLVDVSMFKRARTVINELLLSEIPESYPISEAACTEVEFAQELAMSTESDLKKICEEIGPAVKQFYRRDESTSEEVPAPRNEEEKWIEARCKHLRNLLNFHHSIAWTLCRLSLTSSANPTMHARNGCTSPIVIYELVVSSIRFFRWIR</sequence>
<dbReference type="PROSITE" id="PS51215">
    <property type="entry name" value="AWS"/>
    <property type="match status" value="1"/>
</dbReference>
<evidence type="ECO:0000256" key="1">
    <source>
        <dbReference type="ARBA" id="ARBA00004123"/>
    </source>
</evidence>
<feature type="domain" description="Post-SET" evidence="10">
    <location>
        <begin position="271"/>
        <end position="287"/>
    </location>
</feature>
<dbReference type="InterPro" id="IPR050777">
    <property type="entry name" value="SET2_Histone-Lys_MeTrsfase"/>
</dbReference>
<proteinExistence type="predicted"/>
<dbReference type="SMART" id="SM00570">
    <property type="entry name" value="AWS"/>
    <property type="match status" value="1"/>
</dbReference>
<dbReference type="GO" id="GO:0005694">
    <property type="term" value="C:chromosome"/>
    <property type="evidence" value="ECO:0007669"/>
    <property type="project" value="UniProtKB-SubCell"/>
</dbReference>
<dbReference type="Pfam" id="PF17907">
    <property type="entry name" value="AWS"/>
    <property type="match status" value="1"/>
</dbReference>
<dbReference type="EMBL" id="JBHFFA010000001">
    <property type="protein sequence ID" value="KAL2651329.1"/>
    <property type="molecule type" value="Genomic_DNA"/>
</dbReference>
<organism evidence="12 13">
    <name type="scientific">Riccia fluitans</name>
    <dbReference type="NCBI Taxonomy" id="41844"/>
    <lineage>
        <taxon>Eukaryota</taxon>
        <taxon>Viridiplantae</taxon>
        <taxon>Streptophyta</taxon>
        <taxon>Embryophyta</taxon>
        <taxon>Marchantiophyta</taxon>
        <taxon>Marchantiopsida</taxon>
        <taxon>Marchantiidae</taxon>
        <taxon>Marchantiales</taxon>
        <taxon>Ricciaceae</taxon>
        <taxon>Riccia</taxon>
    </lineage>
</organism>
<dbReference type="GO" id="GO:0032259">
    <property type="term" value="P:methylation"/>
    <property type="evidence" value="ECO:0007669"/>
    <property type="project" value="UniProtKB-KW"/>
</dbReference>
<dbReference type="PANTHER" id="PTHR22884">
    <property type="entry name" value="SET DOMAIN PROTEINS"/>
    <property type="match status" value="1"/>
</dbReference>
<dbReference type="InterPro" id="IPR001214">
    <property type="entry name" value="SET_dom"/>
</dbReference>
<keyword evidence="6" id="KW-0949">S-adenosyl-L-methionine</keyword>
<evidence type="ECO:0000259" key="11">
    <source>
        <dbReference type="PROSITE" id="PS51215"/>
    </source>
</evidence>
<dbReference type="InterPro" id="IPR006560">
    <property type="entry name" value="AWS_dom"/>
</dbReference>
<dbReference type="GO" id="GO:0008168">
    <property type="term" value="F:methyltransferase activity"/>
    <property type="evidence" value="ECO:0007669"/>
    <property type="project" value="UniProtKB-KW"/>
</dbReference>
<dbReference type="Gene3D" id="2.170.270.10">
    <property type="entry name" value="SET domain"/>
    <property type="match status" value="1"/>
</dbReference>
<evidence type="ECO:0000256" key="5">
    <source>
        <dbReference type="ARBA" id="ARBA00022679"/>
    </source>
</evidence>
<keyword evidence="3" id="KW-0158">Chromosome</keyword>
<comment type="caution">
    <text evidence="12">The sequence shown here is derived from an EMBL/GenBank/DDBJ whole genome shotgun (WGS) entry which is preliminary data.</text>
</comment>
<feature type="region of interest" description="Disordered" evidence="8">
    <location>
        <begin position="1"/>
        <end position="20"/>
    </location>
</feature>
<feature type="compositionally biased region" description="Gly residues" evidence="8">
    <location>
        <begin position="1"/>
        <end position="12"/>
    </location>
</feature>
<evidence type="ECO:0000256" key="7">
    <source>
        <dbReference type="ARBA" id="ARBA00023242"/>
    </source>
</evidence>
<accession>A0ABD1ZIQ2</accession>
<reference evidence="12 13" key="1">
    <citation type="submission" date="2024-09" db="EMBL/GenBank/DDBJ databases">
        <title>Chromosome-scale assembly of Riccia fluitans.</title>
        <authorList>
            <person name="Paukszto L."/>
            <person name="Sawicki J."/>
            <person name="Karawczyk K."/>
            <person name="Piernik-Szablinska J."/>
            <person name="Szczecinska M."/>
            <person name="Mazdziarz M."/>
        </authorList>
    </citation>
    <scope>NUCLEOTIDE SEQUENCE [LARGE SCALE GENOMIC DNA]</scope>
    <source>
        <strain evidence="12">Rf_01</strain>
        <tissue evidence="12">Aerial parts of the thallus</tissue>
    </source>
</reference>
<evidence type="ECO:0000313" key="13">
    <source>
        <dbReference type="Proteomes" id="UP001605036"/>
    </source>
</evidence>
<evidence type="ECO:0000259" key="9">
    <source>
        <dbReference type="PROSITE" id="PS50280"/>
    </source>
</evidence>
<dbReference type="SUPFAM" id="SSF82199">
    <property type="entry name" value="SET domain"/>
    <property type="match status" value="1"/>
</dbReference>
<evidence type="ECO:0000313" key="12">
    <source>
        <dbReference type="EMBL" id="KAL2651329.1"/>
    </source>
</evidence>
<keyword evidence="13" id="KW-1185">Reference proteome</keyword>
<feature type="compositionally biased region" description="Polar residues" evidence="8">
    <location>
        <begin position="397"/>
        <end position="407"/>
    </location>
</feature>
<feature type="compositionally biased region" description="Basic and acidic residues" evidence="8">
    <location>
        <begin position="451"/>
        <end position="464"/>
    </location>
</feature>
<evidence type="ECO:0000256" key="3">
    <source>
        <dbReference type="ARBA" id="ARBA00022454"/>
    </source>
</evidence>
<dbReference type="GO" id="GO:0005634">
    <property type="term" value="C:nucleus"/>
    <property type="evidence" value="ECO:0007669"/>
    <property type="project" value="UniProtKB-SubCell"/>
</dbReference>
<evidence type="ECO:0000259" key="10">
    <source>
        <dbReference type="PROSITE" id="PS50868"/>
    </source>
</evidence>
<feature type="region of interest" description="Disordered" evidence="8">
    <location>
        <begin position="364"/>
        <end position="410"/>
    </location>
</feature>
<evidence type="ECO:0000256" key="6">
    <source>
        <dbReference type="ARBA" id="ARBA00022691"/>
    </source>
</evidence>
<dbReference type="PROSITE" id="PS50280">
    <property type="entry name" value="SET"/>
    <property type="match status" value="1"/>
</dbReference>
<dbReference type="InterPro" id="IPR003616">
    <property type="entry name" value="Post-SET_dom"/>
</dbReference>
<dbReference type="Proteomes" id="UP001605036">
    <property type="component" value="Unassembled WGS sequence"/>
</dbReference>
<feature type="region of interest" description="Disordered" evidence="8">
    <location>
        <begin position="440"/>
        <end position="481"/>
    </location>
</feature>
<dbReference type="PROSITE" id="PS50868">
    <property type="entry name" value="POST_SET"/>
    <property type="match status" value="1"/>
</dbReference>
<dbReference type="InterPro" id="IPR046341">
    <property type="entry name" value="SET_dom_sf"/>
</dbReference>
<evidence type="ECO:0000256" key="2">
    <source>
        <dbReference type="ARBA" id="ARBA00004286"/>
    </source>
</evidence>
<keyword evidence="7" id="KW-0539">Nucleus</keyword>
<gene>
    <name evidence="12" type="ORF">R1flu_019457</name>
</gene>
<evidence type="ECO:0000256" key="4">
    <source>
        <dbReference type="ARBA" id="ARBA00022603"/>
    </source>
</evidence>
<evidence type="ECO:0000256" key="8">
    <source>
        <dbReference type="SAM" id="MobiDB-lite"/>
    </source>
</evidence>
<name>A0ABD1ZIQ2_9MARC</name>
<keyword evidence="5" id="KW-0808">Transferase</keyword>
<dbReference type="Pfam" id="PF00856">
    <property type="entry name" value="SET"/>
    <property type="match status" value="1"/>
</dbReference>
<feature type="domain" description="AWS" evidence="11">
    <location>
        <begin position="94"/>
        <end position="145"/>
    </location>
</feature>
<dbReference type="SMART" id="SM00317">
    <property type="entry name" value="SET"/>
    <property type="match status" value="1"/>
</dbReference>
<comment type="subcellular location">
    <subcellularLocation>
        <location evidence="2">Chromosome</location>
    </subcellularLocation>
    <subcellularLocation>
        <location evidence="1">Nucleus</location>
    </subcellularLocation>
</comment>
<protein>
    <recommendedName>
        <fullName evidence="14">Histone-lysine N-methyltransferase</fullName>
    </recommendedName>
</protein>
<evidence type="ECO:0008006" key="14">
    <source>
        <dbReference type="Google" id="ProtNLM"/>
    </source>
</evidence>
<keyword evidence="4" id="KW-0489">Methyltransferase</keyword>
<feature type="domain" description="SET" evidence="9">
    <location>
        <begin position="142"/>
        <end position="264"/>
    </location>
</feature>